<feature type="transmembrane region" description="Helical" evidence="1">
    <location>
        <begin position="12"/>
        <end position="34"/>
    </location>
</feature>
<feature type="transmembrane region" description="Helical" evidence="1">
    <location>
        <begin position="241"/>
        <end position="259"/>
    </location>
</feature>
<dbReference type="OrthoDB" id="564775at2"/>
<protein>
    <recommendedName>
        <fullName evidence="4">VWFA domain-containing protein</fullName>
    </recommendedName>
</protein>
<accession>B7JZQ2</accession>
<dbReference type="SUPFAM" id="SSF53300">
    <property type="entry name" value="vWA-like"/>
    <property type="match status" value="1"/>
</dbReference>
<evidence type="ECO:0000313" key="3">
    <source>
        <dbReference type="Proteomes" id="UP000008204"/>
    </source>
</evidence>
<proteinExistence type="predicted"/>
<sequence>MLKYRRKVVEYPLFYTPLVLMGLFLAMALLFGLLRLGKPPVAVAIAIDLSSSTYQNQTFNAPNSIMDQEVQAVNAYLEENAKLSAPNKIQIFGIGGGKAPKLTSTMESQRDVIADQLSRRLNDPNLPYQLIPEPSLDDLDIVINETIKVLVEQPDHCRELLLVTDAGVSLTQSAITQAIGQRVRIHALVFGEGDVTNLRAASRQTRGIYRDNIILSNTGGNYLEELLVNDFFGKINSNSKWVNFWIGCAVIALFWLLVLPLDRWLFQSIFKMSMEPAGKIALAIAFIGTIVTVTLMTVAGLPFISPC</sequence>
<evidence type="ECO:0000256" key="1">
    <source>
        <dbReference type="SAM" id="Phobius"/>
    </source>
</evidence>
<keyword evidence="1" id="KW-0472">Membrane</keyword>
<dbReference type="AlphaFoldDB" id="B7JZQ2"/>
<dbReference type="KEGG" id="cyp:PCC8801_0918"/>
<gene>
    <name evidence="2" type="ordered locus">PCC8801_0918</name>
</gene>
<keyword evidence="1" id="KW-0812">Transmembrane</keyword>
<dbReference type="RefSeq" id="WP_012594270.1">
    <property type="nucleotide sequence ID" value="NC_011726.1"/>
</dbReference>
<dbReference type="InterPro" id="IPR036465">
    <property type="entry name" value="vWFA_dom_sf"/>
</dbReference>
<keyword evidence="1" id="KW-1133">Transmembrane helix</keyword>
<keyword evidence="3" id="KW-1185">Reference proteome</keyword>
<dbReference type="EMBL" id="CP001287">
    <property type="protein sequence ID" value="ACK64995.1"/>
    <property type="molecule type" value="Genomic_DNA"/>
</dbReference>
<dbReference type="STRING" id="41431.PCC8801_0918"/>
<dbReference type="eggNOG" id="COG2304">
    <property type="taxonomic scope" value="Bacteria"/>
</dbReference>
<feature type="transmembrane region" description="Helical" evidence="1">
    <location>
        <begin position="280"/>
        <end position="304"/>
    </location>
</feature>
<evidence type="ECO:0000313" key="2">
    <source>
        <dbReference type="EMBL" id="ACK64995.1"/>
    </source>
</evidence>
<dbReference type="Proteomes" id="UP000008204">
    <property type="component" value="Chromosome"/>
</dbReference>
<name>B7JZQ2_RIPO1</name>
<evidence type="ECO:0008006" key="4">
    <source>
        <dbReference type="Google" id="ProtNLM"/>
    </source>
</evidence>
<organism evidence="2 3">
    <name type="scientific">Rippkaea orientalis (strain PCC 8801 / RF-1)</name>
    <name type="common">Cyanothece sp. (strain PCC 8801)</name>
    <dbReference type="NCBI Taxonomy" id="41431"/>
    <lineage>
        <taxon>Bacteria</taxon>
        <taxon>Bacillati</taxon>
        <taxon>Cyanobacteriota</taxon>
        <taxon>Cyanophyceae</taxon>
        <taxon>Oscillatoriophycideae</taxon>
        <taxon>Chroococcales</taxon>
        <taxon>Aphanothecaceae</taxon>
        <taxon>Rippkaea</taxon>
        <taxon>Rippkaea orientalis</taxon>
    </lineage>
</organism>
<reference evidence="3" key="1">
    <citation type="journal article" date="2011" name="MBio">
        <title>Novel metabolic attributes of the genus Cyanothece, comprising a group of unicellular nitrogen-fixing Cyanobacteria.</title>
        <authorList>
            <person name="Bandyopadhyay A."/>
            <person name="Elvitigala T."/>
            <person name="Welsh E."/>
            <person name="Stockel J."/>
            <person name="Liberton M."/>
            <person name="Min H."/>
            <person name="Sherman L.A."/>
            <person name="Pakrasi H.B."/>
        </authorList>
    </citation>
    <scope>NUCLEOTIDE SEQUENCE [LARGE SCALE GENOMIC DNA]</scope>
    <source>
        <strain evidence="3">PCC 8801</strain>
    </source>
</reference>
<dbReference type="HOGENOM" id="CLU_080736_0_0_3"/>